<evidence type="ECO:0000313" key="2">
    <source>
        <dbReference type="Proteomes" id="UP001162992"/>
    </source>
</evidence>
<reference evidence="2" key="1">
    <citation type="journal article" date="2024" name="Proc. Natl. Acad. Sci. U.S.A.">
        <title>Extraordinary preservation of gene collinearity over three hundred million years revealed in homosporous lycophytes.</title>
        <authorList>
            <person name="Li C."/>
            <person name="Wickell D."/>
            <person name="Kuo L.Y."/>
            <person name="Chen X."/>
            <person name="Nie B."/>
            <person name="Liao X."/>
            <person name="Peng D."/>
            <person name="Ji J."/>
            <person name="Jenkins J."/>
            <person name="Williams M."/>
            <person name="Shu S."/>
            <person name="Plott C."/>
            <person name="Barry K."/>
            <person name="Rajasekar S."/>
            <person name="Grimwood J."/>
            <person name="Han X."/>
            <person name="Sun S."/>
            <person name="Hou Z."/>
            <person name="He W."/>
            <person name="Dai G."/>
            <person name="Sun C."/>
            <person name="Schmutz J."/>
            <person name="Leebens-Mack J.H."/>
            <person name="Li F.W."/>
            <person name="Wang L."/>
        </authorList>
    </citation>
    <scope>NUCLEOTIDE SEQUENCE [LARGE SCALE GENOMIC DNA]</scope>
    <source>
        <strain evidence="2">cv. PW_Plant_1</strain>
    </source>
</reference>
<accession>A0ACC2EQG1</accession>
<protein>
    <submittedName>
        <fullName evidence="1">Uncharacterized protein</fullName>
    </submittedName>
</protein>
<gene>
    <name evidence="1" type="ORF">O6H91_01G042900</name>
</gene>
<organism evidence="1 2">
    <name type="scientific">Diphasiastrum complanatum</name>
    <name type="common">Issler's clubmoss</name>
    <name type="synonym">Lycopodium complanatum</name>
    <dbReference type="NCBI Taxonomy" id="34168"/>
    <lineage>
        <taxon>Eukaryota</taxon>
        <taxon>Viridiplantae</taxon>
        <taxon>Streptophyta</taxon>
        <taxon>Embryophyta</taxon>
        <taxon>Tracheophyta</taxon>
        <taxon>Lycopodiopsida</taxon>
        <taxon>Lycopodiales</taxon>
        <taxon>Lycopodiaceae</taxon>
        <taxon>Lycopodioideae</taxon>
        <taxon>Diphasiastrum</taxon>
    </lineage>
</organism>
<dbReference type="Proteomes" id="UP001162992">
    <property type="component" value="Chromosome 1"/>
</dbReference>
<sequence>MSSSEHPQTDGQTERVNHILEDMLRAYVSSTQTDWVKHLPLLEFAYNDKRHASTGLSPFELNYGFMPLSPAIIGIPHRVPSVVEFLAQMQHKLELARDNLSKAIARAESYARENHTYREFENGDWVYLLVPSKSKVLRTGKCAKLSPRYCGPWLIIKKVIQVAYKLQLPLGCKVHPVFHVSKLKRCLHMAIAWWKV</sequence>
<evidence type="ECO:0000313" key="1">
    <source>
        <dbReference type="EMBL" id="KAJ7568666.1"/>
    </source>
</evidence>
<keyword evidence="2" id="KW-1185">Reference proteome</keyword>
<proteinExistence type="predicted"/>
<name>A0ACC2EQG1_DIPCM</name>
<comment type="caution">
    <text evidence="1">The sequence shown here is derived from an EMBL/GenBank/DDBJ whole genome shotgun (WGS) entry which is preliminary data.</text>
</comment>
<dbReference type="EMBL" id="CM055092">
    <property type="protein sequence ID" value="KAJ7568666.1"/>
    <property type="molecule type" value="Genomic_DNA"/>
</dbReference>